<dbReference type="EMBL" id="CP010536">
    <property type="protein sequence ID" value="AJG17431.1"/>
    <property type="molecule type" value="Genomic_DNA"/>
</dbReference>
<dbReference type="Proteomes" id="UP000031843">
    <property type="component" value="Chromosome main"/>
</dbReference>
<keyword evidence="1" id="KW-0732">Signal</keyword>
<dbReference type="KEGG" id="cbw:RR42_m0016"/>
<dbReference type="AlphaFoldDB" id="A0A0C4YAA0"/>
<gene>
    <name evidence="2" type="ORF">RR42_m0016</name>
</gene>
<name>A0A0C4YAA0_9BURK</name>
<evidence type="ECO:0000256" key="1">
    <source>
        <dbReference type="SAM" id="SignalP"/>
    </source>
</evidence>
<keyword evidence="3" id="KW-1185">Reference proteome</keyword>
<organism evidence="2 3">
    <name type="scientific">Cupriavidus basilensis</name>
    <dbReference type="NCBI Taxonomy" id="68895"/>
    <lineage>
        <taxon>Bacteria</taxon>
        <taxon>Pseudomonadati</taxon>
        <taxon>Pseudomonadota</taxon>
        <taxon>Betaproteobacteria</taxon>
        <taxon>Burkholderiales</taxon>
        <taxon>Burkholderiaceae</taxon>
        <taxon>Cupriavidus</taxon>
    </lineage>
</organism>
<feature type="signal peptide" evidence="1">
    <location>
        <begin position="1"/>
        <end position="23"/>
    </location>
</feature>
<evidence type="ECO:0000313" key="3">
    <source>
        <dbReference type="Proteomes" id="UP000031843"/>
    </source>
</evidence>
<protein>
    <submittedName>
        <fullName evidence="2">Uncharacterized protein</fullName>
    </submittedName>
</protein>
<reference evidence="2 3" key="1">
    <citation type="journal article" date="2015" name="Genome Announc.">
        <title>Complete Genome Sequence of Cupriavidus basilensis 4G11, Isolated from the Oak Ridge Field Research Center Site.</title>
        <authorList>
            <person name="Ray J."/>
            <person name="Waters R.J."/>
            <person name="Skerker J.M."/>
            <person name="Kuehl J.V."/>
            <person name="Price M.N."/>
            <person name="Huang J."/>
            <person name="Chakraborty R."/>
            <person name="Arkin A.P."/>
            <person name="Deutschbauer A."/>
        </authorList>
    </citation>
    <scope>NUCLEOTIDE SEQUENCE [LARGE SCALE GENOMIC DNA]</scope>
    <source>
        <strain evidence="2">4G11</strain>
    </source>
</reference>
<accession>A0A0C4YAA0</accession>
<proteinExistence type="predicted"/>
<evidence type="ECO:0000313" key="2">
    <source>
        <dbReference type="EMBL" id="AJG17431.1"/>
    </source>
</evidence>
<feature type="chain" id="PRO_5002173522" evidence="1">
    <location>
        <begin position="24"/>
        <end position="146"/>
    </location>
</feature>
<sequence length="146" mass="16006">MSLSKYIRSVAAAAAILAQPALACSFDISFNSNFEPGADRLPASEVRRLAEWMIDDPAAFENKKEFHILVYEAPTVGVSNALARKRVSHLAHWLTTFGVPVSMISMEIPRYKPGKSAEPPNFAHINFMPGCPHPCCPGPEPTSQIR</sequence>